<gene>
    <name evidence="5" type="ORF">HNQ55_002677</name>
</gene>
<dbReference type="GO" id="GO:1902201">
    <property type="term" value="P:negative regulation of bacterial-type flagellum-dependent cell motility"/>
    <property type="evidence" value="ECO:0007669"/>
    <property type="project" value="TreeGrafter"/>
</dbReference>
<dbReference type="InterPro" id="IPR029787">
    <property type="entry name" value="Nucleotide_cyclase"/>
</dbReference>
<comment type="catalytic activity">
    <reaction evidence="3">
        <text>2 GTP = 3',3'-c-di-GMP + 2 diphosphate</text>
        <dbReference type="Rhea" id="RHEA:24898"/>
        <dbReference type="ChEBI" id="CHEBI:33019"/>
        <dbReference type="ChEBI" id="CHEBI:37565"/>
        <dbReference type="ChEBI" id="CHEBI:58805"/>
        <dbReference type="EC" id="2.7.7.65"/>
    </reaction>
</comment>
<keyword evidence="6" id="KW-1185">Reference proteome</keyword>
<dbReference type="Pfam" id="PF00990">
    <property type="entry name" value="GGDEF"/>
    <property type="match status" value="1"/>
</dbReference>
<dbReference type="CDD" id="cd01949">
    <property type="entry name" value="GGDEF"/>
    <property type="match status" value="1"/>
</dbReference>
<dbReference type="AlphaFoldDB" id="A0A7X0TUF6"/>
<evidence type="ECO:0000313" key="6">
    <source>
        <dbReference type="Proteomes" id="UP000537141"/>
    </source>
</evidence>
<dbReference type="PROSITE" id="PS50887">
    <property type="entry name" value="GGDEF"/>
    <property type="match status" value="1"/>
</dbReference>
<dbReference type="EMBL" id="JACHHU010000024">
    <property type="protein sequence ID" value="MBB6544153.1"/>
    <property type="molecule type" value="Genomic_DNA"/>
</dbReference>
<reference evidence="5 6" key="1">
    <citation type="submission" date="2020-08" db="EMBL/GenBank/DDBJ databases">
        <title>Genomic Encyclopedia of Type Strains, Phase IV (KMG-IV): sequencing the most valuable type-strain genomes for metagenomic binning, comparative biology and taxonomic classification.</title>
        <authorList>
            <person name="Goeker M."/>
        </authorList>
    </citation>
    <scope>NUCLEOTIDE SEQUENCE [LARGE SCALE GENOMIC DNA]</scope>
    <source>
        <strain evidence="5 6">DSM 26287</strain>
    </source>
</reference>
<comment type="cofactor">
    <cofactor evidence="1">
        <name>Mg(2+)</name>
        <dbReference type="ChEBI" id="CHEBI:18420"/>
    </cofactor>
</comment>
<feature type="domain" description="GGDEF" evidence="4">
    <location>
        <begin position="186"/>
        <end position="319"/>
    </location>
</feature>
<dbReference type="InterPro" id="IPR000014">
    <property type="entry name" value="PAS"/>
</dbReference>
<dbReference type="InterPro" id="IPR050469">
    <property type="entry name" value="Diguanylate_Cyclase"/>
</dbReference>
<dbReference type="SMART" id="SM00267">
    <property type="entry name" value="GGDEF"/>
    <property type="match status" value="1"/>
</dbReference>
<evidence type="ECO:0000313" key="5">
    <source>
        <dbReference type="EMBL" id="MBB6544153.1"/>
    </source>
</evidence>
<proteinExistence type="predicted"/>
<evidence type="ECO:0000256" key="1">
    <source>
        <dbReference type="ARBA" id="ARBA00001946"/>
    </source>
</evidence>
<dbReference type="GO" id="GO:0043709">
    <property type="term" value="P:cell adhesion involved in single-species biofilm formation"/>
    <property type="evidence" value="ECO:0007669"/>
    <property type="project" value="TreeGrafter"/>
</dbReference>
<protein>
    <recommendedName>
        <fullName evidence="2">diguanylate cyclase</fullName>
        <ecNumber evidence="2">2.7.7.65</ecNumber>
    </recommendedName>
</protein>
<dbReference type="InterPro" id="IPR035965">
    <property type="entry name" value="PAS-like_dom_sf"/>
</dbReference>
<dbReference type="InterPro" id="IPR000160">
    <property type="entry name" value="GGDEF_dom"/>
</dbReference>
<dbReference type="NCBIfam" id="TIGR00254">
    <property type="entry name" value="GGDEF"/>
    <property type="match status" value="1"/>
</dbReference>
<dbReference type="FunFam" id="3.30.70.270:FF:000001">
    <property type="entry name" value="Diguanylate cyclase domain protein"/>
    <property type="match status" value="1"/>
</dbReference>
<dbReference type="GO" id="GO:0052621">
    <property type="term" value="F:diguanylate cyclase activity"/>
    <property type="evidence" value="ECO:0007669"/>
    <property type="project" value="UniProtKB-EC"/>
</dbReference>
<dbReference type="PANTHER" id="PTHR45138:SF9">
    <property type="entry name" value="DIGUANYLATE CYCLASE DGCM-RELATED"/>
    <property type="match status" value="1"/>
</dbReference>
<dbReference type="PANTHER" id="PTHR45138">
    <property type="entry name" value="REGULATORY COMPONENTS OF SENSORY TRANSDUCTION SYSTEM"/>
    <property type="match status" value="1"/>
</dbReference>
<dbReference type="EC" id="2.7.7.65" evidence="2"/>
<organism evidence="5 6">
    <name type="scientific">Thalassotalea piscium</name>
    <dbReference type="NCBI Taxonomy" id="1230533"/>
    <lineage>
        <taxon>Bacteria</taxon>
        <taxon>Pseudomonadati</taxon>
        <taxon>Pseudomonadota</taxon>
        <taxon>Gammaproteobacteria</taxon>
        <taxon>Alteromonadales</taxon>
        <taxon>Colwelliaceae</taxon>
        <taxon>Thalassotalea</taxon>
    </lineage>
</organism>
<dbReference type="Pfam" id="PF00989">
    <property type="entry name" value="PAS"/>
    <property type="match status" value="1"/>
</dbReference>
<dbReference type="InterPro" id="IPR043128">
    <property type="entry name" value="Rev_trsase/Diguanyl_cyclase"/>
</dbReference>
<dbReference type="GO" id="GO:0005886">
    <property type="term" value="C:plasma membrane"/>
    <property type="evidence" value="ECO:0007669"/>
    <property type="project" value="TreeGrafter"/>
</dbReference>
<dbReference type="RefSeq" id="WP_184425002.1">
    <property type="nucleotide sequence ID" value="NZ_AP027362.1"/>
</dbReference>
<dbReference type="InterPro" id="IPR013767">
    <property type="entry name" value="PAS_fold"/>
</dbReference>
<dbReference type="GO" id="GO:0006355">
    <property type="term" value="P:regulation of DNA-templated transcription"/>
    <property type="evidence" value="ECO:0007669"/>
    <property type="project" value="InterPro"/>
</dbReference>
<name>A0A7X0TUF6_9GAMM</name>
<dbReference type="Gene3D" id="3.30.70.270">
    <property type="match status" value="1"/>
</dbReference>
<evidence type="ECO:0000256" key="3">
    <source>
        <dbReference type="ARBA" id="ARBA00034247"/>
    </source>
</evidence>
<comment type="caution">
    <text evidence="5">The sequence shown here is derived from an EMBL/GenBank/DDBJ whole genome shotgun (WGS) entry which is preliminary data.</text>
</comment>
<dbReference type="SUPFAM" id="SSF55073">
    <property type="entry name" value="Nucleotide cyclase"/>
    <property type="match status" value="1"/>
</dbReference>
<dbReference type="SUPFAM" id="SSF55785">
    <property type="entry name" value="PYP-like sensor domain (PAS domain)"/>
    <property type="match status" value="1"/>
</dbReference>
<dbReference type="Proteomes" id="UP000537141">
    <property type="component" value="Unassembled WGS sequence"/>
</dbReference>
<accession>A0A7X0TUF6</accession>
<dbReference type="SMART" id="SM00091">
    <property type="entry name" value="PAS"/>
    <property type="match status" value="1"/>
</dbReference>
<sequence length="327" mass="37947">MSLETEQINELHWLMEMLHTIDVGLVVLDRDYHIQIWNGFMENHSGLLPREVKGKFLFDLFDEISQEWFVRKAESVFLLKNKAFTIWEQRSYLFRFQNYRPITGTADFMYQNTTFIPLMSATGEVTHLCLIVYDVTDMAVHKKELEKANKELAILSQTDGLTKLFNRTHWETCLQAEYKRWLRSQHASCLVMLDIDHFKSVNDTYGHMVGDEVIRHISGLIRKHVRETDISGRYGGEEFAILLADTTLENGKVFAERLRSAIEKSVVKYNDIDLKYTISLGIAEVNPSISNYETWIECADAALYMSKEAGRNRTTLYPNGARINDQP</sequence>
<dbReference type="Gene3D" id="3.30.450.20">
    <property type="entry name" value="PAS domain"/>
    <property type="match status" value="1"/>
</dbReference>
<evidence type="ECO:0000256" key="2">
    <source>
        <dbReference type="ARBA" id="ARBA00012528"/>
    </source>
</evidence>
<evidence type="ECO:0000259" key="4">
    <source>
        <dbReference type="PROSITE" id="PS50887"/>
    </source>
</evidence>